<name>A0A8C4NJ82_EPTBU</name>
<comment type="subcellular location">
    <subcellularLocation>
        <location evidence="1">Cytoplasm</location>
    </subcellularLocation>
</comment>
<dbReference type="InterPro" id="IPR032675">
    <property type="entry name" value="LRR_dom_sf"/>
</dbReference>
<protein>
    <submittedName>
        <fullName evidence="4">Uncharacterized protein</fullName>
    </submittedName>
</protein>
<dbReference type="Ensembl" id="ENSEBUT00000007970.1">
    <property type="protein sequence ID" value="ENSEBUP00000007487.1"/>
    <property type="gene ID" value="ENSEBUG00000004889.1"/>
</dbReference>
<dbReference type="Proteomes" id="UP000694388">
    <property type="component" value="Unplaced"/>
</dbReference>
<keyword evidence="3" id="KW-0677">Repeat</keyword>
<dbReference type="SUPFAM" id="SSF52047">
    <property type="entry name" value="RNI-like"/>
    <property type="match status" value="1"/>
</dbReference>
<evidence type="ECO:0000313" key="4">
    <source>
        <dbReference type="Ensembl" id="ENSEBUP00000007487.1"/>
    </source>
</evidence>
<dbReference type="PANTHER" id="PTHR45690">
    <property type="entry name" value="NACHT, LRR AND PYD DOMAINS-CONTAINING PROTEIN 12"/>
    <property type="match status" value="1"/>
</dbReference>
<sequence>MVFFLQALWSLVDKGRSFMMNEEPSDLHPDPNSSLSETELLSALRSSRPIRTLCRQDSLNLSGLSLSPDDCSQLAKAAQNGKAPTRLMLVDCHLNAEGLKPLAQALIYPQQLCLSRNAIGNDGARLVCDALCQKDCRIQDLGLCGNQLTDDIVPHLCNAIRRNESLQNVWLWDNHFNDKEKHDLKGLEFAKSKLEIHV</sequence>
<evidence type="ECO:0000313" key="5">
    <source>
        <dbReference type="Proteomes" id="UP000694388"/>
    </source>
</evidence>
<dbReference type="AlphaFoldDB" id="A0A8C4NJ82"/>
<reference evidence="4" key="1">
    <citation type="submission" date="2025-08" db="UniProtKB">
        <authorList>
            <consortium name="Ensembl"/>
        </authorList>
    </citation>
    <scope>IDENTIFICATION</scope>
</reference>
<accession>A0A8C4NJ82</accession>
<evidence type="ECO:0000256" key="1">
    <source>
        <dbReference type="ARBA" id="ARBA00004496"/>
    </source>
</evidence>
<dbReference type="OMA" id="KKEDCKI"/>
<dbReference type="GO" id="GO:0005737">
    <property type="term" value="C:cytoplasm"/>
    <property type="evidence" value="ECO:0007669"/>
    <property type="project" value="UniProtKB-SubCell"/>
</dbReference>
<keyword evidence="5" id="KW-1185">Reference proteome</keyword>
<dbReference type="PANTHER" id="PTHR45690:SF19">
    <property type="entry name" value="NACHT, LRR AND PYD DOMAINS-CONTAINING PROTEIN 3"/>
    <property type="match status" value="1"/>
</dbReference>
<keyword evidence="2" id="KW-0963">Cytoplasm</keyword>
<proteinExistence type="predicted"/>
<organism evidence="4 5">
    <name type="scientific">Eptatretus burgeri</name>
    <name type="common">Inshore hagfish</name>
    <dbReference type="NCBI Taxonomy" id="7764"/>
    <lineage>
        <taxon>Eukaryota</taxon>
        <taxon>Metazoa</taxon>
        <taxon>Chordata</taxon>
        <taxon>Craniata</taxon>
        <taxon>Vertebrata</taxon>
        <taxon>Cyclostomata</taxon>
        <taxon>Myxini</taxon>
        <taxon>Myxiniformes</taxon>
        <taxon>Myxinidae</taxon>
        <taxon>Eptatretinae</taxon>
        <taxon>Eptatretus</taxon>
    </lineage>
</organism>
<evidence type="ECO:0000256" key="3">
    <source>
        <dbReference type="ARBA" id="ARBA00022737"/>
    </source>
</evidence>
<dbReference type="InterPro" id="IPR050637">
    <property type="entry name" value="NLRP_innate_immun_reg"/>
</dbReference>
<dbReference type="Gene3D" id="3.80.10.10">
    <property type="entry name" value="Ribonuclease Inhibitor"/>
    <property type="match status" value="2"/>
</dbReference>
<evidence type="ECO:0000256" key="2">
    <source>
        <dbReference type="ARBA" id="ARBA00022490"/>
    </source>
</evidence>
<reference evidence="4" key="2">
    <citation type="submission" date="2025-09" db="UniProtKB">
        <authorList>
            <consortium name="Ensembl"/>
        </authorList>
    </citation>
    <scope>IDENTIFICATION</scope>
</reference>